<accession>A0A1J6IPB0</accession>
<feature type="compositionally biased region" description="Basic and acidic residues" evidence="1">
    <location>
        <begin position="145"/>
        <end position="163"/>
    </location>
</feature>
<dbReference type="STRING" id="49451.A0A1J6IPB0"/>
<dbReference type="AlphaFoldDB" id="A0A1J6IPB0"/>
<dbReference type="GO" id="GO:0031490">
    <property type="term" value="F:chromatin DNA binding"/>
    <property type="evidence" value="ECO:0007669"/>
    <property type="project" value="InterPro"/>
</dbReference>
<dbReference type="Proteomes" id="UP000187609">
    <property type="component" value="Unassembled WGS sequence"/>
</dbReference>
<feature type="region of interest" description="Disordered" evidence="1">
    <location>
        <begin position="134"/>
        <end position="163"/>
    </location>
</feature>
<dbReference type="GO" id="GO:0003713">
    <property type="term" value="F:transcription coactivator activity"/>
    <property type="evidence" value="ECO:0007669"/>
    <property type="project" value="InterPro"/>
</dbReference>
<dbReference type="OMA" id="ESYMPEL"/>
<dbReference type="PANTHER" id="PTHR33137:SF4">
    <property type="entry name" value="MEDIATOR OF RNA POLYMERASE II TRANSCRIPTION SUBUNIT 15A-RELATED"/>
    <property type="match status" value="1"/>
</dbReference>
<protein>
    <submittedName>
        <fullName evidence="2">Mediator of rna polymerase ii transcription subunit 15a</fullName>
    </submittedName>
</protein>
<reference evidence="2" key="1">
    <citation type="submission" date="2016-11" db="EMBL/GenBank/DDBJ databases">
        <title>The genome of Nicotiana attenuata.</title>
        <authorList>
            <person name="Xu S."/>
            <person name="Brockmoeller T."/>
            <person name="Gaquerel E."/>
            <person name="Navarro A."/>
            <person name="Kuhl H."/>
            <person name="Gase K."/>
            <person name="Ling Z."/>
            <person name="Zhou W."/>
            <person name="Kreitzer C."/>
            <person name="Stanke M."/>
            <person name="Tang H."/>
            <person name="Lyons E."/>
            <person name="Pandey P."/>
            <person name="Pandey S.P."/>
            <person name="Timmermann B."/>
            <person name="Baldwin I.T."/>
        </authorList>
    </citation>
    <scope>NUCLEOTIDE SEQUENCE [LARGE SCALE GENOMIC DNA]</scope>
    <source>
        <strain evidence="2">UT</strain>
    </source>
</reference>
<organism evidence="2 3">
    <name type="scientific">Nicotiana attenuata</name>
    <name type="common">Coyote tobacco</name>
    <dbReference type="NCBI Taxonomy" id="49451"/>
    <lineage>
        <taxon>Eukaryota</taxon>
        <taxon>Viridiplantae</taxon>
        <taxon>Streptophyta</taxon>
        <taxon>Embryophyta</taxon>
        <taxon>Tracheophyta</taxon>
        <taxon>Spermatophyta</taxon>
        <taxon>Magnoliopsida</taxon>
        <taxon>eudicotyledons</taxon>
        <taxon>Gunneridae</taxon>
        <taxon>Pentapetalae</taxon>
        <taxon>asterids</taxon>
        <taxon>lamiids</taxon>
        <taxon>Solanales</taxon>
        <taxon>Solanaceae</taxon>
        <taxon>Nicotianoideae</taxon>
        <taxon>Nicotianeae</taxon>
        <taxon>Nicotiana</taxon>
    </lineage>
</organism>
<evidence type="ECO:0000313" key="3">
    <source>
        <dbReference type="Proteomes" id="UP000187609"/>
    </source>
</evidence>
<dbReference type="PANTHER" id="PTHR33137">
    <property type="entry name" value="MEDIATOR OF RNA POLYMERASE II TRANSCRIPTION SUBUNIT 15A-RELATED"/>
    <property type="match status" value="1"/>
</dbReference>
<name>A0A1J6IPB0_NICAT</name>
<dbReference type="InterPro" id="IPR044661">
    <property type="entry name" value="MED15a/b/c-like"/>
</dbReference>
<proteinExistence type="predicted"/>
<keyword evidence="3" id="KW-1185">Reference proteome</keyword>
<gene>
    <name evidence="2" type="primary">MED15A_1</name>
    <name evidence="2" type="ORF">A4A49_00498</name>
</gene>
<evidence type="ECO:0000256" key="1">
    <source>
        <dbReference type="SAM" id="MobiDB-lite"/>
    </source>
</evidence>
<dbReference type="SMR" id="A0A1J6IPB0"/>
<evidence type="ECO:0000313" key="2">
    <source>
        <dbReference type="EMBL" id="OIS99550.1"/>
    </source>
</evidence>
<comment type="caution">
    <text evidence="2">The sequence shown here is derived from an EMBL/GenBank/DDBJ whole genome shotgun (WGS) entry which is preliminary data.</text>
</comment>
<dbReference type="Gramene" id="OIS99550">
    <property type="protein sequence ID" value="OIS99550"/>
    <property type="gene ID" value="A4A49_00498"/>
</dbReference>
<dbReference type="EMBL" id="MJEQ01037190">
    <property type="protein sequence ID" value="OIS99550.1"/>
    <property type="molecule type" value="Genomic_DNA"/>
</dbReference>
<sequence>MREMYVPKLNDLYQKIAAKVQQHDSLPQRPQTEQIEKLKVFKMTLERVVVFLRLNKHDIQPSHKEKLLQVEKHISFFLNSNRPHKPTPTLQGQLPQPSMQLQQPQYLDGQGNPLMQHVQAEMIRQSCKHRRLRRGAVEEVSPVGSHDDCAEDDQKKLDEEQKD</sequence>